<dbReference type="InterPro" id="IPR001279">
    <property type="entry name" value="Metallo-B-lactamas"/>
</dbReference>
<evidence type="ECO:0000313" key="5">
    <source>
        <dbReference type="Proteomes" id="UP000319783"/>
    </source>
</evidence>
<dbReference type="Proteomes" id="UP000319783">
    <property type="component" value="Unassembled WGS sequence"/>
</dbReference>
<dbReference type="CDD" id="cd16295">
    <property type="entry name" value="TTHA0252-CPSF-like_MBL-fold"/>
    <property type="match status" value="1"/>
</dbReference>
<dbReference type="SMART" id="SM01027">
    <property type="entry name" value="Beta-Casp"/>
    <property type="match status" value="1"/>
</dbReference>
<dbReference type="Gene3D" id="3.40.50.10890">
    <property type="match status" value="1"/>
</dbReference>
<name>A0A533QLE2_9BACT</name>
<dbReference type="Pfam" id="PF10996">
    <property type="entry name" value="Beta-Casp"/>
    <property type="match status" value="1"/>
</dbReference>
<dbReference type="SUPFAM" id="SSF56281">
    <property type="entry name" value="Metallo-hydrolase/oxidoreductase"/>
    <property type="match status" value="1"/>
</dbReference>
<evidence type="ECO:0000256" key="1">
    <source>
        <dbReference type="ARBA" id="ARBA00022801"/>
    </source>
</evidence>
<protein>
    <submittedName>
        <fullName evidence="4">Metallo-beta-lactamase family protein, RNA-specific</fullName>
    </submittedName>
</protein>
<dbReference type="EMBL" id="SULG01000001">
    <property type="protein sequence ID" value="TLD43621.1"/>
    <property type="molecule type" value="Genomic_DNA"/>
</dbReference>
<sequence length="463" mass="51340">MKITVIGAAGGEVTGSAYMVQTKKARVLVDCGLFQGGKATEAKNRPPTKAQSRLDAVVITHGHLDHTGRLPLLAKLGYQGPVFLTQATHEMASLILRDAVRIQEQDCERQNRKRMRGGEPPRELLYTSDDVESIIRTFKTVPYEHLVTIAPGVQACFAEAGHMLGSASIQLTVDEDGRQKRIVFSGDLGPKGVPMLRKFEPFHTADIVFLESTYGDRDHRPFRDTVDEFVEIVKTAVDNHGKILIPTFAIGRAQLLIALLSLMFRKKMVKPFPLFLDSPMAIEATSIYTQHLELFDDAILKYIREKPLREDLKTLTPCVTAEQSKTINQCPGPCLVMAGAGMCNAGRILHHFRQNLWKPETCVLMVGYQARNSLGHLLLEGAKQVNIFGEKVAVKAKVHTLGGFSAHAGQTDLLAWVDAIAASKPMMVLTHGEDRQRQALAQHIKKQYKLRTLLPGQRDIIDV</sequence>
<dbReference type="PANTHER" id="PTHR11203">
    <property type="entry name" value="CLEAVAGE AND POLYADENYLATION SPECIFICITY FACTOR FAMILY MEMBER"/>
    <property type="match status" value="1"/>
</dbReference>
<evidence type="ECO:0000313" key="4">
    <source>
        <dbReference type="EMBL" id="TLD43621.1"/>
    </source>
</evidence>
<dbReference type="InterPro" id="IPR022712">
    <property type="entry name" value="Beta_Casp"/>
</dbReference>
<dbReference type="InterPro" id="IPR050698">
    <property type="entry name" value="MBL"/>
</dbReference>
<organism evidence="4 5">
    <name type="scientific">Candidatus Jettenia ecosi</name>
    <dbReference type="NCBI Taxonomy" id="2494326"/>
    <lineage>
        <taxon>Bacteria</taxon>
        <taxon>Pseudomonadati</taxon>
        <taxon>Planctomycetota</taxon>
        <taxon>Candidatus Brocadiia</taxon>
        <taxon>Candidatus Brocadiales</taxon>
        <taxon>Candidatus Brocadiaceae</taxon>
        <taxon>Candidatus Jettenia</taxon>
    </lineage>
</organism>
<comment type="caution">
    <text evidence="4">The sequence shown here is derived from an EMBL/GenBank/DDBJ whole genome shotgun (WGS) entry which is preliminary data.</text>
</comment>
<dbReference type="InterPro" id="IPR011108">
    <property type="entry name" value="RMMBL"/>
</dbReference>
<reference evidence="4 5" key="1">
    <citation type="submission" date="2019-04" db="EMBL/GenBank/DDBJ databases">
        <title>Genome of a novel bacterium Candidatus Jettenia ecosi reconstructed from metagenome of an anammox bioreactor.</title>
        <authorList>
            <person name="Mardanov A.V."/>
            <person name="Beletsky A.V."/>
            <person name="Ravin N.V."/>
            <person name="Botchkova E.A."/>
            <person name="Litti Y.V."/>
            <person name="Nozhevnikova A.N."/>
        </authorList>
    </citation>
    <scope>NUCLEOTIDE SEQUENCE [LARGE SCALE GENOMIC DNA]</scope>
    <source>
        <strain evidence="4">J2</strain>
    </source>
</reference>
<dbReference type="GO" id="GO:0016787">
    <property type="term" value="F:hydrolase activity"/>
    <property type="evidence" value="ECO:0007669"/>
    <property type="project" value="UniProtKB-KW"/>
</dbReference>
<dbReference type="SMART" id="SM00849">
    <property type="entry name" value="Lactamase_B"/>
    <property type="match status" value="1"/>
</dbReference>
<keyword evidence="1" id="KW-0378">Hydrolase</keyword>
<dbReference type="InterPro" id="IPR036866">
    <property type="entry name" value="RibonucZ/Hydroxyglut_hydro"/>
</dbReference>
<dbReference type="GO" id="GO:0004521">
    <property type="term" value="F:RNA endonuclease activity"/>
    <property type="evidence" value="ECO:0007669"/>
    <property type="project" value="TreeGrafter"/>
</dbReference>
<proteinExistence type="predicted"/>
<feature type="domain" description="Beta-Casp" evidence="3">
    <location>
        <begin position="253"/>
        <end position="378"/>
    </location>
</feature>
<dbReference type="Pfam" id="PF07521">
    <property type="entry name" value="RMMBL"/>
    <property type="match status" value="1"/>
</dbReference>
<evidence type="ECO:0000259" key="3">
    <source>
        <dbReference type="SMART" id="SM01027"/>
    </source>
</evidence>
<evidence type="ECO:0000259" key="2">
    <source>
        <dbReference type="SMART" id="SM00849"/>
    </source>
</evidence>
<feature type="domain" description="Metallo-beta-lactamase" evidence="2">
    <location>
        <begin position="14"/>
        <end position="240"/>
    </location>
</feature>
<dbReference type="AlphaFoldDB" id="A0A533QLE2"/>
<dbReference type="Gene3D" id="3.60.15.10">
    <property type="entry name" value="Ribonuclease Z/Hydroxyacylglutathione hydrolase-like"/>
    <property type="match status" value="1"/>
</dbReference>
<dbReference type="PANTHER" id="PTHR11203:SF37">
    <property type="entry name" value="INTEGRATOR COMPLEX SUBUNIT 11"/>
    <property type="match status" value="1"/>
</dbReference>
<gene>
    <name evidence="4" type="ORF">JETT_0052</name>
</gene>
<accession>A0A533QLE2</accession>
<dbReference type="Pfam" id="PF00753">
    <property type="entry name" value="Lactamase_B"/>
    <property type="match status" value="1"/>
</dbReference>